<feature type="region of interest" description="Disordered" evidence="2">
    <location>
        <begin position="472"/>
        <end position="493"/>
    </location>
</feature>
<dbReference type="InterPro" id="IPR011010">
    <property type="entry name" value="DNA_brk_join_enz"/>
</dbReference>
<organism evidence="3 4">
    <name type="scientific">Marisediminitalea aggregata</name>
    <dbReference type="NCBI Taxonomy" id="634436"/>
    <lineage>
        <taxon>Bacteria</taxon>
        <taxon>Pseudomonadati</taxon>
        <taxon>Pseudomonadota</taxon>
        <taxon>Gammaproteobacteria</taxon>
        <taxon>Alteromonadales</taxon>
        <taxon>Alteromonadaceae</taxon>
        <taxon>Marisediminitalea</taxon>
    </lineage>
</organism>
<gene>
    <name evidence="3" type="ORF">SAMN05216361_4384</name>
</gene>
<dbReference type="STRING" id="634436.SAMN05216361_4384"/>
<protein>
    <recommendedName>
        <fullName evidence="5">Phage integrase family protein</fullName>
    </recommendedName>
</protein>
<dbReference type="GO" id="GO:0006310">
    <property type="term" value="P:DNA recombination"/>
    <property type="evidence" value="ECO:0007669"/>
    <property type="project" value="UniProtKB-KW"/>
</dbReference>
<dbReference type="GO" id="GO:0003677">
    <property type="term" value="F:DNA binding"/>
    <property type="evidence" value="ECO:0007669"/>
    <property type="project" value="InterPro"/>
</dbReference>
<name>A0A1M5SC83_9ALTE</name>
<evidence type="ECO:0000313" key="4">
    <source>
        <dbReference type="Proteomes" id="UP000184520"/>
    </source>
</evidence>
<feature type="compositionally biased region" description="Polar residues" evidence="2">
    <location>
        <begin position="14"/>
        <end position="23"/>
    </location>
</feature>
<dbReference type="Proteomes" id="UP000184520">
    <property type="component" value="Unassembled WGS sequence"/>
</dbReference>
<dbReference type="EMBL" id="FQWD01000009">
    <property type="protein sequence ID" value="SHH36144.1"/>
    <property type="molecule type" value="Genomic_DNA"/>
</dbReference>
<feature type="compositionally biased region" description="Basic residues" evidence="2">
    <location>
        <begin position="1"/>
        <end position="11"/>
    </location>
</feature>
<dbReference type="OrthoDB" id="5824039at2"/>
<sequence length="616" mass="70376">MSNSRTNKRKALQPSKSMVRQSGSVEPLRIEDMVTNTPSSTLYFKRLKYIGCPKLSNGGFGKFIPKFKEGVELIDAKRDDFIRECYQLFEGINTNSAYEYFSGLVYYLVWVDDSNVAIPEDGHLAWELIDKYMGWCQQQYRLGLLTRSQFKCRKGAISWLLRQNNRRHDAEKLPSIKNVKTDTETLDLETELKPTVKALFSAYFSLLNHFRAGSIPSKHPLYDESLIEQEAKKQGANGKQLRGRKTAFAHAMRNALPNKPIVELAMMLTYMFTGMNSTPLADMRICDVSFREVQGGKYLFNSDKGRANYQEQDNTIGFSKHARRFIESWLDISKQLANGDDNAYLFPCFTMDGRAISYSQGSKQPQQAINRLLKHLGLTTITPSKFRKTRSDILFRVTESVYLVAMSNNNSPEVTARTYIYGTDKEHENNLSAAMNAKYDVAKGKKIKEAVSEAKYKYGDILDNYEYQRLRQGQDRTHEARTPTGARCNDSRKGAGSIIEKSLRRAGVATDKSESACTDFLSCFNCQQHTFVTDVEDIWLMLSFKDTLQQLQQTPAINSMPERKYTDLYNTVESILNGFKVKNENNYQQALEKLMDAPHPLYSTVYSLNDLLETFS</sequence>
<dbReference type="GO" id="GO:0015074">
    <property type="term" value="P:DNA integration"/>
    <property type="evidence" value="ECO:0007669"/>
    <property type="project" value="InterPro"/>
</dbReference>
<dbReference type="InterPro" id="IPR013762">
    <property type="entry name" value="Integrase-like_cat_sf"/>
</dbReference>
<dbReference type="RefSeq" id="WP_073325302.1">
    <property type="nucleotide sequence ID" value="NZ_FQWD01000009.1"/>
</dbReference>
<dbReference type="SUPFAM" id="SSF56349">
    <property type="entry name" value="DNA breaking-rejoining enzymes"/>
    <property type="match status" value="1"/>
</dbReference>
<reference evidence="4" key="1">
    <citation type="submission" date="2016-11" db="EMBL/GenBank/DDBJ databases">
        <authorList>
            <person name="Varghese N."/>
            <person name="Submissions S."/>
        </authorList>
    </citation>
    <scope>NUCLEOTIDE SEQUENCE [LARGE SCALE GENOMIC DNA]</scope>
    <source>
        <strain evidence="4">CGMCC 1.8995</strain>
    </source>
</reference>
<proteinExistence type="predicted"/>
<evidence type="ECO:0000256" key="1">
    <source>
        <dbReference type="ARBA" id="ARBA00023172"/>
    </source>
</evidence>
<keyword evidence="1" id="KW-0233">DNA recombination</keyword>
<evidence type="ECO:0000313" key="3">
    <source>
        <dbReference type="EMBL" id="SHH36144.1"/>
    </source>
</evidence>
<feature type="region of interest" description="Disordered" evidence="2">
    <location>
        <begin position="1"/>
        <end position="23"/>
    </location>
</feature>
<evidence type="ECO:0000256" key="2">
    <source>
        <dbReference type="SAM" id="MobiDB-lite"/>
    </source>
</evidence>
<accession>A0A1M5SC83</accession>
<feature type="compositionally biased region" description="Basic and acidic residues" evidence="2">
    <location>
        <begin position="472"/>
        <end position="481"/>
    </location>
</feature>
<dbReference type="AlphaFoldDB" id="A0A1M5SC83"/>
<dbReference type="Gene3D" id="1.10.443.10">
    <property type="entry name" value="Intergrase catalytic core"/>
    <property type="match status" value="1"/>
</dbReference>
<evidence type="ECO:0008006" key="5">
    <source>
        <dbReference type="Google" id="ProtNLM"/>
    </source>
</evidence>
<keyword evidence="4" id="KW-1185">Reference proteome</keyword>